<accession>U6KUJ0</accession>
<dbReference type="GeneID" id="25254773"/>
<evidence type="ECO:0000313" key="2">
    <source>
        <dbReference type="Proteomes" id="UP000030747"/>
    </source>
</evidence>
<dbReference type="VEuPathDB" id="ToxoDB:ETH_00028400"/>
<gene>
    <name evidence="1" type="ORF">ETH_00028400</name>
</gene>
<dbReference type="RefSeq" id="XP_013232567.1">
    <property type="nucleotide sequence ID" value="XM_013377113.1"/>
</dbReference>
<keyword evidence="2" id="KW-1185">Reference proteome</keyword>
<dbReference type="OrthoDB" id="10309991at2759"/>
<dbReference type="AlphaFoldDB" id="U6KUJ0"/>
<evidence type="ECO:0000313" key="1">
    <source>
        <dbReference type="EMBL" id="CDJ41817.1"/>
    </source>
</evidence>
<name>U6KUJ0_EIMTE</name>
<proteinExistence type="predicted"/>
<organism evidence="1 2">
    <name type="scientific">Eimeria tenella</name>
    <name type="common">Coccidian parasite</name>
    <dbReference type="NCBI Taxonomy" id="5802"/>
    <lineage>
        <taxon>Eukaryota</taxon>
        <taxon>Sar</taxon>
        <taxon>Alveolata</taxon>
        <taxon>Apicomplexa</taxon>
        <taxon>Conoidasida</taxon>
        <taxon>Coccidia</taxon>
        <taxon>Eucoccidiorida</taxon>
        <taxon>Eimeriorina</taxon>
        <taxon>Eimeriidae</taxon>
        <taxon>Eimeria</taxon>
    </lineage>
</organism>
<reference evidence="1" key="1">
    <citation type="submission" date="2013-10" db="EMBL/GenBank/DDBJ databases">
        <title>Genomic analysis of the causative agents of coccidiosis in chickens.</title>
        <authorList>
            <person name="Reid A.J."/>
            <person name="Blake D."/>
            <person name="Billington K."/>
            <person name="Browne H."/>
            <person name="Dunn M."/>
            <person name="Hung S."/>
            <person name="Kawahara F."/>
            <person name="Miranda-Saavedra D."/>
            <person name="Mourier T."/>
            <person name="Nagra H."/>
            <person name="Otto T.D."/>
            <person name="Rawlings N."/>
            <person name="Sanchez A."/>
            <person name="Sanders M."/>
            <person name="Subramaniam C."/>
            <person name="Tay Y."/>
            <person name="Dear P."/>
            <person name="Doerig C."/>
            <person name="Gruber A."/>
            <person name="Parkinson J."/>
            <person name="Shirley M."/>
            <person name="Wan K.L."/>
            <person name="Berriman M."/>
            <person name="Tomley F."/>
            <person name="Pain A."/>
        </authorList>
    </citation>
    <scope>NUCLEOTIDE SEQUENCE [LARGE SCALE GENOMIC DNA]</scope>
    <source>
        <strain evidence="1">Houghton</strain>
    </source>
</reference>
<sequence>MHKLGLLGCPDPVSAADNPKFLLGSGPIFLFEDCAYIKAEDAIVQHEKVNILESLNYVLDKGLFSVLYRVTVNICPLEGHALLGKVGEVDFGITEFPVLYQA</sequence>
<dbReference type="EMBL" id="HG675673">
    <property type="protein sequence ID" value="CDJ41817.1"/>
    <property type="molecule type" value="Genomic_DNA"/>
</dbReference>
<reference evidence="1" key="2">
    <citation type="submission" date="2013-10" db="EMBL/GenBank/DDBJ databases">
        <authorList>
            <person name="Aslett M."/>
        </authorList>
    </citation>
    <scope>NUCLEOTIDE SEQUENCE [LARGE SCALE GENOMIC DNA]</scope>
    <source>
        <strain evidence="1">Houghton</strain>
    </source>
</reference>
<dbReference type="Proteomes" id="UP000030747">
    <property type="component" value="Unassembled WGS sequence"/>
</dbReference>
<protein>
    <submittedName>
        <fullName evidence="1">Uncharacterized protein</fullName>
    </submittedName>
</protein>